<name>A0A366EXR9_9HYPH</name>
<dbReference type="PROSITE" id="PS51257">
    <property type="entry name" value="PROKAR_LIPOPROTEIN"/>
    <property type="match status" value="1"/>
</dbReference>
<sequence>MRRIANLAAVVALACVAGVSGGSAQADDAPAYAPQKGDKVVVYTHRFKPETFDAGVRLVETGFTEAQKAAGQTRRNDFLVNPDKSEIVVVSYFAPGSSVEEWHVFLGRLDLLKTLEPMRSEPLKFEVFDLGAVTEVAGTK</sequence>
<protein>
    <recommendedName>
        <fullName evidence="4">ABM domain-containing protein</fullName>
    </recommendedName>
</protein>
<dbReference type="OrthoDB" id="9892335at2"/>
<feature type="signal peptide" evidence="1">
    <location>
        <begin position="1"/>
        <end position="26"/>
    </location>
</feature>
<evidence type="ECO:0000256" key="1">
    <source>
        <dbReference type="SAM" id="SignalP"/>
    </source>
</evidence>
<dbReference type="RefSeq" id="WP_113891571.1">
    <property type="nucleotide sequence ID" value="NZ_QNRK01000030.1"/>
</dbReference>
<dbReference type="Proteomes" id="UP000253529">
    <property type="component" value="Unassembled WGS sequence"/>
</dbReference>
<dbReference type="EMBL" id="QNRK01000030">
    <property type="protein sequence ID" value="RBP06510.1"/>
    <property type="molecule type" value="Genomic_DNA"/>
</dbReference>
<feature type="chain" id="PRO_5016628087" description="ABM domain-containing protein" evidence="1">
    <location>
        <begin position="27"/>
        <end position="140"/>
    </location>
</feature>
<accession>A0A366EXR9</accession>
<proteinExistence type="predicted"/>
<gene>
    <name evidence="2" type="ORF">DFR50_13067</name>
</gene>
<evidence type="ECO:0000313" key="3">
    <source>
        <dbReference type="Proteomes" id="UP000253529"/>
    </source>
</evidence>
<keyword evidence="3" id="KW-1185">Reference proteome</keyword>
<reference evidence="2 3" key="1">
    <citation type="submission" date="2018-06" db="EMBL/GenBank/DDBJ databases">
        <title>Genomic Encyclopedia of Type Strains, Phase IV (KMG-IV): sequencing the most valuable type-strain genomes for metagenomic binning, comparative biology and taxonomic classification.</title>
        <authorList>
            <person name="Goeker M."/>
        </authorList>
    </citation>
    <scope>NUCLEOTIDE SEQUENCE [LARGE SCALE GENOMIC DNA]</scope>
    <source>
        <strain evidence="2 3">DSM 24875</strain>
    </source>
</reference>
<organism evidence="2 3">
    <name type="scientific">Roseiarcus fermentans</name>
    <dbReference type="NCBI Taxonomy" id="1473586"/>
    <lineage>
        <taxon>Bacteria</taxon>
        <taxon>Pseudomonadati</taxon>
        <taxon>Pseudomonadota</taxon>
        <taxon>Alphaproteobacteria</taxon>
        <taxon>Hyphomicrobiales</taxon>
        <taxon>Roseiarcaceae</taxon>
        <taxon>Roseiarcus</taxon>
    </lineage>
</organism>
<keyword evidence="1" id="KW-0732">Signal</keyword>
<dbReference type="AlphaFoldDB" id="A0A366EXR9"/>
<evidence type="ECO:0008006" key="4">
    <source>
        <dbReference type="Google" id="ProtNLM"/>
    </source>
</evidence>
<evidence type="ECO:0000313" key="2">
    <source>
        <dbReference type="EMBL" id="RBP06510.1"/>
    </source>
</evidence>
<comment type="caution">
    <text evidence="2">The sequence shown here is derived from an EMBL/GenBank/DDBJ whole genome shotgun (WGS) entry which is preliminary data.</text>
</comment>